<evidence type="ECO:0000313" key="3">
    <source>
        <dbReference type="Proteomes" id="UP000234849"/>
    </source>
</evidence>
<evidence type="ECO:0000313" key="4">
    <source>
        <dbReference type="Proteomes" id="UP000285697"/>
    </source>
</evidence>
<sequence>MMYPYRTLPDYTGIFDRGFSANEISLFEQLLHENEPELYELAYKIFHNGEIEPVNKRKDF</sequence>
<reference evidence="1 3" key="1">
    <citation type="journal article" date="2017" name="Genome Med.">
        <title>A novel Ruminococcus gnavus clade enriched in inflammatory bowel disease patients.</title>
        <authorList>
            <person name="Hall A.B."/>
            <person name="Yassour M."/>
            <person name="Sauk J."/>
            <person name="Garner A."/>
            <person name="Jiang X."/>
            <person name="Arthur T."/>
            <person name="Lagoudas G.K."/>
            <person name="Vatanen T."/>
            <person name="Fornelos N."/>
            <person name="Wilson R."/>
            <person name="Bertha M."/>
            <person name="Cohen M."/>
            <person name="Garber J."/>
            <person name="Khalili H."/>
            <person name="Gevers D."/>
            <person name="Ananthakrishnan A.N."/>
            <person name="Kugathasan S."/>
            <person name="Lander E.S."/>
            <person name="Blainey P."/>
            <person name="Vlamakis H."/>
            <person name="Xavier R.J."/>
            <person name="Huttenhower C."/>
        </authorList>
    </citation>
    <scope>NUCLEOTIDE SEQUENCE [LARGE SCALE GENOMIC DNA]</scope>
    <source>
        <strain evidence="1 3">RJX1118</strain>
    </source>
</reference>
<dbReference type="EMBL" id="QRIA01000028">
    <property type="protein sequence ID" value="RHG15088.1"/>
    <property type="molecule type" value="Genomic_DNA"/>
</dbReference>
<proteinExistence type="predicted"/>
<dbReference type="AlphaFoldDB" id="A0A2N5NLQ4"/>
<evidence type="ECO:0000313" key="1">
    <source>
        <dbReference type="EMBL" id="PLT57786.1"/>
    </source>
</evidence>
<comment type="caution">
    <text evidence="1">The sequence shown here is derived from an EMBL/GenBank/DDBJ whole genome shotgun (WGS) entry which is preliminary data.</text>
</comment>
<evidence type="ECO:0000313" key="2">
    <source>
        <dbReference type="EMBL" id="RHG15088.1"/>
    </source>
</evidence>
<reference evidence="2 4" key="2">
    <citation type="submission" date="2018-08" db="EMBL/GenBank/DDBJ databases">
        <title>A genome reference for cultivated species of the human gut microbiota.</title>
        <authorList>
            <person name="Zou Y."/>
            <person name="Xue W."/>
            <person name="Luo G."/>
        </authorList>
    </citation>
    <scope>NUCLEOTIDE SEQUENCE [LARGE SCALE GENOMIC DNA]</scope>
    <source>
        <strain evidence="2 4">AM22-7AC</strain>
    </source>
</reference>
<protein>
    <submittedName>
        <fullName evidence="1">Uncharacterized protein</fullName>
    </submittedName>
</protein>
<dbReference type="Proteomes" id="UP000285697">
    <property type="component" value="Unassembled WGS sequence"/>
</dbReference>
<name>A0A2N5NLQ4_MEDGN</name>
<organism evidence="1 3">
    <name type="scientific">Mediterraneibacter gnavus</name>
    <name type="common">Ruminococcus gnavus</name>
    <dbReference type="NCBI Taxonomy" id="33038"/>
    <lineage>
        <taxon>Bacteria</taxon>
        <taxon>Bacillati</taxon>
        <taxon>Bacillota</taxon>
        <taxon>Clostridia</taxon>
        <taxon>Lachnospirales</taxon>
        <taxon>Lachnospiraceae</taxon>
        <taxon>Mediterraneibacter</taxon>
    </lineage>
</organism>
<accession>A0A2N5NLQ4</accession>
<gene>
    <name evidence="1" type="ORF">CDL18_02165</name>
    <name evidence="2" type="ORF">DW270_14710</name>
</gene>
<dbReference type="Proteomes" id="UP000234849">
    <property type="component" value="Unassembled WGS sequence"/>
</dbReference>
<dbReference type="EMBL" id="NIHM01000002">
    <property type="protein sequence ID" value="PLT57786.1"/>
    <property type="molecule type" value="Genomic_DNA"/>
</dbReference>